<organism evidence="1">
    <name type="scientific">uncultured Caudovirales phage</name>
    <dbReference type="NCBI Taxonomy" id="2100421"/>
    <lineage>
        <taxon>Viruses</taxon>
        <taxon>Duplodnaviria</taxon>
        <taxon>Heunggongvirae</taxon>
        <taxon>Uroviricota</taxon>
        <taxon>Caudoviricetes</taxon>
        <taxon>Peduoviridae</taxon>
        <taxon>Maltschvirus</taxon>
        <taxon>Maltschvirus maltsch</taxon>
    </lineage>
</organism>
<proteinExistence type="predicted"/>
<dbReference type="EMBL" id="LR797247">
    <property type="protein sequence ID" value="CAB4195913.1"/>
    <property type="molecule type" value="Genomic_DNA"/>
</dbReference>
<dbReference type="EMBL" id="LR797360">
    <property type="protein sequence ID" value="CAB4205590.1"/>
    <property type="molecule type" value="Genomic_DNA"/>
</dbReference>
<evidence type="ECO:0000313" key="2">
    <source>
        <dbReference type="EMBL" id="CAB4205590.1"/>
    </source>
</evidence>
<reference evidence="1" key="1">
    <citation type="submission" date="2020-05" db="EMBL/GenBank/DDBJ databases">
        <authorList>
            <person name="Chiriac C."/>
            <person name="Salcher M."/>
            <person name="Ghai R."/>
            <person name="Kavagutti S V."/>
        </authorList>
    </citation>
    <scope>NUCLEOTIDE SEQUENCE</scope>
</reference>
<accession>A0A6J5RF80</accession>
<name>A0A6J5RF80_9CAUD</name>
<protein>
    <submittedName>
        <fullName evidence="1">Uncharacterized protein</fullName>
    </submittedName>
</protein>
<gene>
    <name evidence="1" type="ORF">UFOVP1286_51</name>
    <name evidence="2" type="ORF">UFOVP1407_81</name>
    <name evidence="3" type="ORF">UFOVP1640_48</name>
</gene>
<dbReference type="EMBL" id="LR797504">
    <property type="protein sequence ID" value="CAB4221647.1"/>
    <property type="molecule type" value="Genomic_DNA"/>
</dbReference>
<sequence length="97" mass="11342">MELSEEQKRAYDHFIRCRNTVKIVQTRNNLKLPYVPFSDVLRCVDVPGLNHPMYEANDLWLEYKAAFAAWLKVAPYRKTMSAIAGDYGKSDNWESKK</sequence>
<evidence type="ECO:0000313" key="1">
    <source>
        <dbReference type="EMBL" id="CAB4195913.1"/>
    </source>
</evidence>
<evidence type="ECO:0000313" key="3">
    <source>
        <dbReference type="EMBL" id="CAB4221647.1"/>
    </source>
</evidence>